<organism evidence="12 13">
    <name type="scientific">Amedibacillus dolichus</name>
    <dbReference type="NCBI Taxonomy" id="31971"/>
    <lineage>
        <taxon>Bacteria</taxon>
        <taxon>Bacillati</taxon>
        <taxon>Bacillota</taxon>
        <taxon>Erysipelotrichia</taxon>
        <taxon>Erysipelotrichales</taxon>
        <taxon>Erysipelotrichaceae</taxon>
        <taxon>Amedibacillus</taxon>
    </lineage>
</organism>
<keyword evidence="8 10" id="KW-0479">Metal-binding</keyword>
<accession>A0ABT7UCF0</accession>
<feature type="binding site" evidence="10">
    <location>
        <position position="36"/>
    </location>
    <ligand>
        <name>a divalent metal cation</name>
        <dbReference type="ChEBI" id="CHEBI:60240"/>
    </ligand>
</feature>
<evidence type="ECO:0000256" key="6">
    <source>
        <dbReference type="ARBA" id="ARBA00009541"/>
    </source>
</evidence>
<keyword evidence="10 11" id="KW-0119">Carbohydrate metabolism</keyword>
<dbReference type="NCBIfam" id="TIGR01163">
    <property type="entry name" value="rpe"/>
    <property type="match status" value="1"/>
</dbReference>
<comment type="caution">
    <text evidence="12">The sequence shown here is derived from an EMBL/GenBank/DDBJ whole genome shotgun (WGS) entry which is preliminary data.</text>
</comment>
<feature type="binding site" evidence="10">
    <location>
        <position position="67"/>
    </location>
    <ligand>
        <name>a divalent metal cation</name>
        <dbReference type="ChEBI" id="CHEBI:60240"/>
    </ligand>
</feature>
<feature type="active site" description="Proton donor" evidence="10">
    <location>
        <position position="180"/>
    </location>
</feature>
<sequence length="221" mass="23982">MKELIVSPSILSLDFSRPGEQLDALANSHAQWLHFDVMDGHFVPNLTFGPDILRGFRKALPQKMDVHIMVEDARTYADVFIDAGADVLTFHSEALEDDLDAILSLCAHIRERGVLAGVSICPNTPVEPLLDHLAEMDVLLVMSVEPGFGGQSFMEGMLEKVKKARARIEAQGLSTRIEIDGGINAQTGALAVAAGCDTLVAGSYIFRQDIHAGIDSLLCLR</sequence>
<dbReference type="PANTHER" id="PTHR11749">
    <property type="entry name" value="RIBULOSE-5-PHOSPHATE-3-EPIMERASE"/>
    <property type="match status" value="1"/>
</dbReference>
<comment type="cofactor">
    <cofactor evidence="3">
        <name>Co(2+)</name>
        <dbReference type="ChEBI" id="CHEBI:48828"/>
    </cofactor>
</comment>
<dbReference type="InterPro" id="IPR013785">
    <property type="entry name" value="Aldolase_TIM"/>
</dbReference>
<evidence type="ECO:0000256" key="7">
    <source>
        <dbReference type="ARBA" id="ARBA00013188"/>
    </source>
</evidence>
<evidence type="ECO:0000256" key="8">
    <source>
        <dbReference type="ARBA" id="ARBA00022723"/>
    </source>
</evidence>
<evidence type="ECO:0000313" key="12">
    <source>
        <dbReference type="EMBL" id="MDM8157296.1"/>
    </source>
</evidence>
<dbReference type="Pfam" id="PF00834">
    <property type="entry name" value="Ribul_P_3_epim"/>
    <property type="match status" value="1"/>
</dbReference>
<comment type="cofactor">
    <cofactor evidence="5">
        <name>Fe(2+)</name>
        <dbReference type="ChEBI" id="CHEBI:29033"/>
    </cofactor>
</comment>
<dbReference type="NCBIfam" id="NF004076">
    <property type="entry name" value="PRK05581.1-4"/>
    <property type="match status" value="1"/>
</dbReference>
<dbReference type="InterPro" id="IPR000056">
    <property type="entry name" value="Ribul_P_3_epim-like"/>
</dbReference>
<feature type="binding site" evidence="10">
    <location>
        <position position="67"/>
    </location>
    <ligand>
        <name>substrate</name>
    </ligand>
</feature>
<dbReference type="HAMAP" id="MF_02227">
    <property type="entry name" value="RPE"/>
    <property type="match status" value="1"/>
</dbReference>
<feature type="binding site" evidence="10">
    <location>
        <begin position="180"/>
        <end position="182"/>
    </location>
    <ligand>
        <name>substrate</name>
    </ligand>
</feature>
<feature type="binding site" evidence="10">
    <location>
        <begin position="202"/>
        <end position="203"/>
    </location>
    <ligand>
        <name>substrate</name>
    </ligand>
</feature>
<name>A0ABT7UCF0_9FIRM</name>
<evidence type="ECO:0000256" key="5">
    <source>
        <dbReference type="ARBA" id="ARBA00001954"/>
    </source>
</evidence>
<dbReference type="CDD" id="cd00429">
    <property type="entry name" value="RPE"/>
    <property type="match status" value="1"/>
</dbReference>
<feature type="binding site" evidence="10">
    <location>
        <begin position="147"/>
        <end position="150"/>
    </location>
    <ligand>
        <name>substrate</name>
    </ligand>
</feature>
<evidence type="ECO:0000256" key="1">
    <source>
        <dbReference type="ARBA" id="ARBA00001782"/>
    </source>
</evidence>
<dbReference type="EC" id="5.1.3.1" evidence="7 10"/>
<dbReference type="Gene3D" id="3.20.20.70">
    <property type="entry name" value="Aldolase class I"/>
    <property type="match status" value="1"/>
</dbReference>
<evidence type="ECO:0000256" key="10">
    <source>
        <dbReference type="HAMAP-Rule" id="MF_02227"/>
    </source>
</evidence>
<reference evidence="12" key="2">
    <citation type="submission" date="2023-06" db="EMBL/GenBank/DDBJ databases">
        <authorList>
            <person name="Zeman M."/>
            <person name="Kubasova T."/>
            <person name="Jahodarova E."/>
            <person name="Nykrynova M."/>
            <person name="Rychlik I."/>
        </authorList>
    </citation>
    <scope>NUCLEOTIDE SEQUENCE</scope>
    <source>
        <strain evidence="12">ET39</strain>
    </source>
</reference>
<evidence type="ECO:0000313" key="13">
    <source>
        <dbReference type="Proteomes" id="UP001529340"/>
    </source>
</evidence>
<keyword evidence="9 10" id="KW-0413">Isomerase</keyword>
<dbReference type="GO" id="GO:0004750">
    <property type="term" value="F:D-ribulose-phosphate 3-epimerase activity"/>
    <property type="evidence" value="ECO:0007669"/>
    <property type="project" value="UniProtKB-EC"/>
</dbReference>
<keyword evidence="13" id="KW-1185">Reference proteome</keyword>
<dbReference type="InterPro" id="IPR026019">
    <property type="entry name" value="Ribul_P_3_epim"/>
</dbReference>
<comment type="catalytic activity">
    <reaction evidence="1 10 11">
        <text>D-ribulose 5-phosphate = D-xylulose 5-phosphate</text>
        <dbReference type="Rhea" id="RHEA:13677"/>
        <dbReference type="ChEBI" id="CHEBI:57737"/>
        <dbReference type="ChEBI" id="CHEBI:58121"/>
        <dbReference type="EC" id="5.1.3.1"/>
    </reaction>
</comment>
<proteinExistence type="inferred from homology"/>
<comment type="pathway">
    <text evidence="10">Carbohydrate degradation.</text>
</comment>
<comment type="cofactor">
    <cofactor evidence="2">
        <name>Mn(2+)</name>
        <dbReference type="ChEBI" id="CHEBI:29035"/>
    </cofactor>
</comment>
<feature type="binding site" evidence="10">
    <location>
        <position position="9"/>
    </location>
    <ligand>
        <name>substrate</name>
    </ligand>
</feature>
<feature type="binding site" evidence="10">
    <location>
        <position position="34"/>
    </location>
    <ligand>
        <name>a divalent metal cation</name>
        <dbReference type="ChEBI" id="CHEBI:60240"/>
    </ligand>
</feature>
<protein>
    <recommendedName>
        <fullName evidence="7 10">Ribulose-phosphate 3-epimerase</fullName>
        <ecNumber evidence="7 10">5.1.3.1</ecNumber>
    </recommendedName>
</protein>
<feature type="active site" description="Proton acceptor" evidence="10">
    <location>
        <position position="36"/>
    </location>
</feature>
<evidence type="ECO:0000256" key="11">
    <source>
        <dbReference type="PIRNR" id="PIRNR001461"/>
    </source>
</evidence>
<dbReference type="EMBL" id="JAUDCG010000024">
    <property type="protein sequence ID" value="MDM8157296.1"/>
    <property type="molecule type" value="Genomic_DNA"/>
</dbReference>
<evidence type="ECO:0000256" key="9">
    <source>
        <dbReference type="ARBA" id="ARBA00023235"/>
    </source>
</evidence>
<evidence type="ECO:0000256" key="3">
    <source>
        <dbReference type="ARBA" id="ARBA00001941"/>
    </source>
</evidence>
<evidence type="ECO:0000256" key="4">
    <source>
        <dbReference type="ARBA" id="ARBA00001947"/>
    </source>
</evidence>
<comment type="cofactor">
    <cofactor evidence="4">
        <name>Zn(2+)</name>
        <dbReference type="ChEBI" id="CHEBI:29105"/>
    </cofactor>
</comment>
<dbReference type="PIRSF" id="PIRSF001461">
    <property type="entry name" value="RPE"/>
    <property type="match status" value="1"/>
</dbReference>
<evidence type="ECO:0000256" key="2">
    <source>
        <dbReference type="ARBA" id="ARBA00001936"/>
    </source>
</evidence>
<dbReference type="PROSITE" id="PS01085">
    <property type="entry name" value="RIBUL_P_3_EPIMER_1"/>
    <property type="match status" value="1"/>
</dbReference>
<gene>
    <name evidence="10 12" type="primary">rpe</name>
    <name evidence="12" type="ORF">QUV96_06560</name>
</gene>
<dbReference type="SUPFAM" id="SSF51366">
    <property type="entry name" value="Ribulose-phoshate binding barrel"/>
    <property type="match status" value="1"/>
</dbReference>
<feature type="binding site" evidence="10">
    <location>
        <position position="180"/>
    </location>
    <ligand>
        <name>a divalent metal cation</name>
        <dbReference type="ChEBI" id="CHEBI:60240"/>
    </ligand>
</feature>
<comment type="similarity">
    <text evidence="6 10 11">Belongs to the ribulose-phosphate 3-epimerase family.</text>
</comment>
<dbReference type="PROSITE" id="PS01086">
    <property type="entry name" value="RIBUL_P_3_EPIMER_2"/>
    <property type="match status" value="1"/>
</dbReference>
<comment type="function">
    <text evidence="10">Catalyzes the reversible epimerization of D-ribulose 5-phosphate to D-xylulose 5-phosphate.</text>
</comment>
<dbReference type="RefSeq" id="WP_289607754.1">
    <property type="nucleotide sequence ID" value="NZ_JAUDCG010000024.1"/>
</dbReference>
<comment type="cofactor">
    <cofactor evidence="10">
        <name>a divalent metal cation</name>
        <dbReference type="ChEBI" id="CHEBI:60240"/>
    </cofactor>
    <text evidence="10">Binds 1 divalent metal cation per subunit.</text>
</comment>
<dbReference type="Proteomes" id="UP001529340">
    <property type="component" value="Unassembled WGS sequence"/>
</dbReference>
<dbReference type="InterPro" id="IPR011060">
    <property type="entry name" value="RibuloseP-bd_barrel"/>
</dbReference>
<reference evidence="12" key="1">
    <citation type="submission" date="2023-06" db="EMBL/GenBank/DDBJ databases">
        <title>Identification and characterization of horizontal gene transfer across gut microbiota members of farm animals based on homology search.</title>
        <authorList>
            <person name="Schwarzerova J."/>
            <person name="Nykrynova M."/>
            <person name="Jureckova K."/>
            <person name="Cejkova D."/>
            <person name="Rychlik I."/>
        </authorList>
    </citation>
    <scope>NUCLEOTIDE SEQUENCE</scope>
    <source>
        <strain evidence="12">ET39</strain>
    </source>
</reference>